<feature type="non-terminal residue" evidence="1">
    <location>
        <position position="77"/>
    </location>
</feature>
<dbReference type="Gene3D" id="3.40.50.2000">
    <property type="entry name" value="Glycogen Phosphorylase B"/>
    <property type="match status" value="1"/>
</dbReference>
<accession>A0A382YDQ8</accession>
<dbReference type="AlphaFoldDB" id="A0A382YDQ8"/>
<organism evidence="1">
    <name type="scientific">marine metagenome</name>
    <dbReference type="NCBI Taxonomy" id="408172"/>
    <lineage>
        <taxon>unclassified sequences</taxon>
        <taxon>metagenomes</taxon>
        <taxon>ecological metagenomes</taxon>
    </lineage>
</organism>
<protein>
    <submittedName>
        <fullName evidence="1">Uncharacterized protein</fullName>
    </submittedName>
</protein>
<gene>
    <name evidence="1" type="ORF">METZ01_LOCUS434257</name>
</gene>
<sequence length="77" mass="8886">MATPAIENLANFQNEVEITIIGSFTSIEVLKNHQKVVKTVVLDKKYPSLVKISRELGSFDYFFLFRSAYRSKFLKLL</sequence>
<reference evidence="1" key="1">
    <citation type="submission" date="2018-05" db="EMBL/GenBank/DDBJ databases">
        <authorList>
            <person name="Lanie J.A."/>
            <person name="Ng W.-L."/>
            <person name="Kazmierczak K.M."/>
            <person name="Andrzejewski T.M."/>
            <person name="Davidsen T.M."/>
            <person name="Wayne K.J."/>
            <person name="Tettelin H."/>
            <person name="Glass J.I."/>
            <person name="Rusch D."/>
            <person name="Podicherti R."/>
            <person name="Tsui H.-C.T."/>
            <person name="Winkler M.E."/>
        </authorList>
    </citation>
    <scope>NUCLEOTIDE SEQUENCE</scope>
</reference>
<dbReference type="EMBL" id="UINC01175002">
    <property type="protein sequence ID" value="SVD81403.1"/>
    <property type="molecule type" value="Genomic_DNA"/>
</dbReference>
<proteinExistence type="predicted"/>
<name>A0A382YDQ8_9ZZZZ</name>
<evidence type="ECO:0000313" key="1">
    <source>
        <dbReference type="EMBL" id="SVD81403.1"/>
    </source>
</evidence>